<name>A0ACB9J7K1_9ASTR</name>
<dbReference type="Proteomes" id="UP001056120">
    <property type="component" value="Linkage Group LG05"/>
</dbReference>
<dbReference type="EMBL" id="CM042022">
    <property type="protein sequence ID" value="KAI3815686.1"/>
    <property type="molecule type" value="Genomic_DNA"/>
</dbReference>
<evidence type="ECO:0000313" key="1">
    <source>
        <dbReference type="EMBL" id="KAI3815686.1"/>
    </source>
</evidence>
<accession>A0ACB9J7K1</accession>
<protein>
    <submittedName>
        <fullName evidence="1">Uncharacterized protein</fullName>
    </submittedName>
</protein>
<organism evidence="1 2">
    <name type="scientific">Smallanthus sonchifolius</name>
    <dbReference type="NCBI Taxonomy" id="185202"/>
    <lineage>
        <taxon>Eukaryota</taxon>
        <taxon>Viridiplantae</taxon>
        <taxon>Streptophyta</taxon>
        <taxon>Embryophyta</taxon>
        <taxon>Tracheophyta</taxon>
        <taxon>Spermatophyta</taxon>
        <taxon>Magnoliopsida</taxon>
        <taxon>eudicotyledons</taxon>
        <taxon>Gunneridae</taxon>
        <taxon>Pentapetalae</taxon>
        <taxon>asterids</taxon>
        <taxon>campanulids</taxon>
        <taxon>Asterales</taxon>
        <taxon>Asteraceae</taxon>
        <taxon>Asteroideae</taxon>
        <taxon>Heliantheae alliance</taxon>
        <taxon>Millerieae</taxon>
        <taxon>Smallanthus</taxon>
    </lineage>
</organism>
<reference evidence="1 2" key="2">
    <citation type="journal article" date="2022" name="Mol. Ecol. Resour.">
        <title>The genomes of chicory, endive, great burdock and yacon provide insights into Asteraceae paleo-polyploidization history and plant inulin production.</title>
        <authorList>
            <person name="Fan W."/>
            <person name="Wang S."/>
            <person name="Wang H."/>
            <person name="Wang A."/>
            <person name="Jiang F."/>
            <person name="Liu H."/>
            <person name="Zhao H."/>
            <person name="Xu D."/>
            <person name="Zhang Y."/>
        </authorList>
    </citation>
    <scope>NUCLEOTIDE SEQUENCE [LARGE SCALE GENOMIC DNA]</scope>
    <source>
        <strain evidence="2">cv. Yunnan</strain>
        <tissue evidence="1">Leaves</tissue>
    </source>
</reference>
<sequence length="81" mass="8827">MLEVHLVFKTVVLQLANTLRGDDIPCGQVLRATGRDLKFKEGTTTVGSVLMRILKLLDADLPRLLLECSEGSSVLLSAEFA</sequence>
<evidence type="ECO:0000313" key="2">
    <source>
        <dbReference type="Proteomes" id="UP001056120"/>
    </source>
</evidence>
<reference evidence="2" key="1">
    <citation type="journal article" date="2022" name="Mol. Ecol. Resour.">
        <title>The genomes of chicory, endive, great burdock and yacon provide insights into Asteraceae palaeo-polyploidization history and plant inulin production.</title>
        <authorList>
            <person name="Fan W."/>
            <person name="Wang S."/>
            <person name="Wang H."/>
            <person name="Wang A."/>
            <person name="Jiang F."/>
            <person name="Liu H."/>
            <person name="Zhao H."/>
            <person name="Xu D."/>
            <person name="Zhang Y."/>
        </authorList>
    </citation>
    <scope>NUCLEOTIDE SEQUENCE [LARGE SCALE GENOMIC DNA]</scope>
    <source>
        <strain evidence="2">cv. Yunnan</strain>
    </source>
</reference>
<keyword evidence="2" id="KW-1185">Reference proteome</keyword>
<proteinExistence type="predicted"/>
<comment type="caution">
    <text evidence="1">The sequence shown here is derived from an EMBL/GenBank/DDBJ whole genome shotgun (WGS) entry which is preliminary data.</text>
</comment>
<gene>
    <name evidence="1" type="ORF">L1987_15365</name>
</gene>